<dbReference type="AlphaFoldDB" id="A0A4D6MZP2"/>
<accession>A0A4D6MZP2</accession>
<evidence type="ECO:0000313" key="2">
    <source>
        <dbReference type="Proteomes" id="UP000501690"/>
    </source>
</evidence>
<proteinExistence type="predicted"/>
<sequence length="123" mass="13673">MVQIQRFSFSDLVRGGDVAREIARTVIARESVVAVTDHAGGCWNVGVHYCCGWSCGGFQREGWSSWLLQRWCERGGGASRWLLLCERRGAVVLMVTGASPAMVGHGGRKRRRLPWRLMVAARV</sequence>
<dbReference type="EMBL" id="CP039353">
    <property type="protein sequence ID" value="QCE06983.1"/>
    <property type="molecule type" value="Genomic_DNA"/>
</dbReference>
<protein>
    <submittedName>
        <fullName evidence="1">Uncharacterized protein</fullName>
    </submittedName>
</protein>
<gene>
    <name evidence="1" type="ORF">DEO72_LG9g1998</name>
</gene>
<dbReference type="Proteomes" id="UP000501690">
    <property type="component" value="Linkage Group LG9"/>
</dbReference>
<keyword evidence="2" id="KW-1185">Reference proteome</keyword>
<name>A0A4D6MZP2_VIGUN</name>
<organism evidence="1 2">
    <name type="scientific">Vigna unguiculata</name>
    <name type="common">Cowpea</name>
    <dbReference type="NCBI Taxonomy" id="3917"/>
    <lineage>
        <taxon>Eukaryota</taxon>
        <taxon>Viridiplantae</taxon>
        <taxon>Streptophyta</taxon>
        <taxon>Embryophyta</taxon>
        <taxon>Tracheophyta</taxon>
        <taxon>Spermatophyta</taxon>
        <taxon>Magnoliopsida</taxon>
        <taxon>eudicotyledons</taxon>
        <taxon>Gunneridae</taxon>
        <taxon>Pentapetalae</taxon>
        <taxon>rosids</taxon>
        <taxon>fabids</taxon>
        <taxon>Fabales</taxon>
        <taxon>Fabaceae</taxon>
        <taxon>Papilionoideae</taxon>
        <taxon>50 kb inversion clade</taxon>
        <taxon>NPAAA clade</taxon>
        <taxon>indigoferoid/millettioid clade</taxon>
        <taxon>Phaseoleae</taxon>
        <taxon>Vigna</taxon>
    </lineage>
</organism>
<reference evidence="1 2" key="1">
    <citation type="submission" date="2019-04" db="EMBL/GenBank/DDBJ databases">
        <title>An improved genome assembly and genetic linkage map for asparagus bean, Vigna unguiculata ssp. sesquipedialis.</title>
        <authorList>
            <person name="Xia Q."/>
            <person name="Zhang R."/>
            <person name="Dong Y."/>
        </authorList>
    </citation>
    <scope>NUCLEOTIDE SEQUENCE [LARGE SCALE GENOMIC DNA]</scope>
    <source>
        <tissue evidence="1">Leaf</tissue>
    </source>
</reference>
<evidence type="ECO:0000313" key="1">
    <source>
        <dbReference type="EMBL" id="QCE06983.1"/>
    </source>
</evidence>